<protein>
    <recommendedName>
        <fullName evidence="3">DUF4350 domain-containing protein</fullName>
    </recommendedName>
</protein>
<dbReference type="AlphaFoldDB" id="A0A1S1N4G7"/>
<sequence>MVVAILKRLLFGVLIFNLVGCDSNDGLPQQADPDFIPKNTTVTFNDEQSPVVVLDQAHYNFHTATGRYKPFVQVLKSDGYTLKQGKKAFTSDSLKDVDVLVIANALHKDNSRNWDGPFHSAFTQKEVDTLQLWVKQGGALLLIADHIPFPKAIEPLAQAFGFEFVNGHVQEVTYNTDNQLLKSHEITDGPVASKQISQVRTLGGDAFKAPDKAVSLLQLPQGAWALVPDKPFVINQDTKKQAIGGWSQGAVLELGKGRVAVFAEAAMFTSQVYLPTGKKMGVVSPEAEQNEQFLLNVMHWLSGTR</sequence>
<gene>
    <name evidence="1" type="ORF">BIW53_15930</name>
</gene>
<dbReference type="Proteomes" id="UP000180253">
    <property type="component" value="Unassembled WGS sequence"/>
</dbReference>
<comment type="caution">
    <text evidence="1">The sequence shown here is derived from an EMBL/GenBank/DDBJ whole genome shotgun (WGS) entry which is preliminary data.</text>
</comment>
<name>A0A1S1N4G7_9GAMM</name>
<reference evidence="1 2" key="1">
    <citation type="submission" date="2016-10" db="EMBL/GenBank/DDBJ databases">
        <title>Pseudoalteromonas amylolytica sp. nov., isolated from the surface seawater.</title>
        <authorList>
            <person name="Wu Y.-H."/>
            <person name="Cheng H."/>
            <person name="Jin X.-B."/>
            <person name="Wang C.-S."/>
            <person name="Xu X.-W."/>
        </authorList>
    </citation>
    <scope>NUCLEOTIDE SEQUENCE [LARGE SCALE GENOMIC DNA]</scope>
    <source>
        <strain evidence="1 2">JCM 12483</strain>
    </source>
</reference>
<proteinExistence type="predicted"/>
<dbReference type="Gene3D" id="3.40.50.880">
    <property type="match status" value="1"/>
</dbReference>
<keyword evidence="2" id="KW-1185">Reference proteome</keyword>
<organism evidence="1 2">
    <name type="scientific">Pseudoalteromonas byunsanensis</name>
    <dbReference type="NCBI Taxonomy" id="327939"/>
    <lineage>
        <taxon>Bacteria</taxon>
        <taxon>Pseudomonadati</taxon>
        <taxon>Pseudomonadota</taxon>
        <taxon>Gammaproteobacteria</taxon>
        <taxon>Alteromonadales</taxon>
        <taxon>Pseudoalteromonadaceae</taxon>
        <taxon>Pseudoalteromonas</taxon>
    </lineage>
</organism>
<evidence type="ECO:0008006" key="3">
    <source>
        <dbReference type="Google" id="ProtNLM"/>
    </source>
</evidence>
<dbReference type="EMBL" id="MNAN01000034">
    <property type="protein sequence ID" value="OHU94549.1"/>
    <property type="molecule type" value="Genomic_DNA"/>
</dbReference>
<dbReference type="SUPFAM" id="SSF52317">
    <property type="entry name" value="Class I glutamine amidotransferase-like"/>
    <property type="match status" value="1"/>
</dbReference>
<accession>A0A1S1N4G7</accession>
<dbReference type="InterPro" id="IPR029062">
    <property type="entry name" value="Class_I_gatase-like"/>
</dbReference>
<dbReference type="RefSeq" id="WP_070993017.1">
    <property type="nucleotide sequence ID" value="NZ_CBCSHD010000010.1"/>
</dbReference>
<evidence type="ECO:0000313" key="1">
    <source>
        <dbReference type="EMBL" id="OHU94549.1"/>
    </source>
</evidence>
<evidence type="ECO:0000313" key="2">
    <source>
        <dbReference type="Proteomes" id="UP000180253"/>
    </source>
</evidence>